<keyword evidence="2" id="KW-1185">Reference proteome</keyword>
<evidence type="ECO:0000313" key="1">
    <source>
        <dbReference type="EMBL" id="QWU18460.1"/>
    </source>
</evidence>
<gene>
    <name evidence="1" type="ORF">KP014_20780</name>
</gene>
<name>A0ABX8HJ59_9BACL</name>
<sequence length="148" mass="17202">MTYTLNSGIKGTVNLSLVQIKEWIDCFKIGTRFVTYVGDEHFGLNPNCVADYKVHNVYSEQRRQLEVIQPKEILESKELLEAYEVKQIVARVECKKCSTQYTTDLIYKMPETICTKCKSKVYLQEQLGMINTNKGKAYYYSNNEEEQS</sequence>
<dbReference type="EMBL" id="CP076607">
    <property type="protein sequence ID" value="QWU18460.1"/>
    <property type="molecule type" value="Genomic_DNA"/>
</dbReference>
<evidence type="ECO:0000313" key="2">
    <source>
        <dbReference type="Proteomes" id="UP000683429"/>
    </source>
</evidence>
<dbReference type="Proteomes" id="UP000683429">
    <property type="component" value="Chromosome"/>
</dbReference>
<organism evidence="1 2">
    <name type="scientific">Paenibacillus sophorae</name>
    <dbReference type="NCBI Taxonomy" id="1333845"/>
    <lineage>
        <taxon>Bacteria</taxon>
        <taxon>Bacillati</taxon>
        <taxon>Bacillota</taxon>
        <taxon>Bacilli</taxon>
        <taxon>Bacillales</taxon>
        <taxon>Paenibacillaceae</taxon>
        <taxon>Paenibacillus</taxon>
    </lineage>
</organism>
<proteinExistence type="predicted"/>
<reference evidence="1 2" key="1">
    <citation type="submission" date="2021-06" db="EMBL/GenBank/DDBJ databases">
        <title>Whole genome sequence of Paenibacillus sophorae DSM23020 for comparative genomics.</title>
        <authorList>
            <person name="Kim M.-J."/>
            <person name="Lee G."/>
            <person name="Shin J.-H."/>
        </authorList>
    </citation>
    <scope>NUCLEOTIDE SEQUENCE [LARGE SCALE GENOMIC DNA]</scope>
    <source>
        <strain evidence="1 2">DSM 23020</strain>
    </source>
</reference>
<protein>
    <submittedName>
        <fullName evidence="1">Uncharacterized protein</fullName>
    </submittedName>
</protein>
<accession>A0ABX8HJ59</accession>